<evidence type="ECO:0000313" key="2">
    <source>
        <dbReference type="Proteomes" id="UP001152484"/>
    </source>
</evidence>
<dbReference type="AlphaFoldDB" id="A0A9P0YCV8"/>
<proteinExistence type="predicted"/>
<dbReference type="EMBL" id="CAMAPE010000002">
    <property type="protein sequence ID" value="CAH9052830.1"/>
    <property type="molecule type" value="Genomic_DNA"/>
</dbReference>
<reference evidence="1" key="1">
    <citation type="submission" date="2022-07" db="EMBL/GenBank/DDBJ databases">
        <authorList>
            <person name="Macas J."/>
            <person name="Novak P."/>
            <person name="Neumann P."/>
        </authorList>
    </citation>
    <scope>NUCLEOTIDE SEQUENCE</scope>
</reference>
<gene>
    <name evidence="1" type="ORF">CEURO_LOCUS405</name>
</gene>
<evidence type="ECO:0000313" key="1">
    <source>
        <dbReference type="EMBL" id="CAH9052830.1"/>
    </source>
</evidence>
<dbReference type="OrthoDB" id="1319503at2759"/>
<keyword evidence="2" id="KW-1185">Reference proteome</keyword>
<name>A0A9P0YCV8_CUSEU</name>
<sequence length="241" mass="26753">MGLQSEMMIPHQAGHGYKNQANYSHEEEDYYSYNDGYDSSSMQMMRPSPNPNFNSHYFMSSAAQPPQYHVAPAPGHSYPRPIPHHGFGDDGHYDHYYENKMHHEFSKAYDGGKEQCHDDDDVHGFGGGKHHSLHDDHGFGGDKHGFGGDKHGFGGEKHGFGGGKQHVISSSVESYYGQKGMKNKQLVPTLAAEGYKLLGGGGGGFGSKILDGVSRHQMSRRPDGLFREKKSDHWELKSIDD</sequence>
<dbReference type="Proteomes" id="UP001152484">
    <property type="component" value="Unassembled WGS sequence"/>
</dbReference>
<comment type="caution">
    <text evidence="1">The sequence shown here is derived from an EMBL/GenBank/DDBJ whole genome shotgun (WGS) entry which is preliminary data.</text>
</comment>
<organism evidence="1 2">
    <name type="scientific">Cuscuta europaea</name>
    <name type="common">European dodder</name>
    <dbReference type="NCBI Taxonomy" id="41803"/>
    <lineage>
        <taxon>Eukaryota</taxon>
        <taxon>Viridiplantae</taxon>
        <taxon>Streptophyta</taxon>
        <taxon>Embryophyta</taxon>
        <taxon>Tracheophyta</taxon>
        <taxon>Spermatophyta</taxon>
        <taxon>Magnoliopsida</taxon>
        <taxon>eudicotyledons</taxon>
        <taxon>Gunneridae</taxon>
        <taxon>Pentapetalae</taxon>
        <taxon>asterids</taxon>
        <taxon>lamiids</taxon>
        <taxon>Solanales</taxon>
        <taxon>Convolvulaceae</taxon>
        <taxon>Cuscuteae</taxon>
        <taxon>Cuscuta</taxon>
        <taxon>Cuscuta subgen. Cuscuta</taxon>
    </lineage>
</organism>
<accession>A0A9P0YCV8</accession>
<protein>
    <submittedName>
        <fullName evidence="1">Uncharacterized protein</fullName>
    </submittedName>
</protein>